<keyword evidence="8" id="KW-1185">Reference proteome</keyword>
<evidence type="ECO:0000259" key="6">
    <source>
        <dbReference type="Pfam" id="PF17045"/>
    </source>
</evidence>
<sequence length="725" mass="84334">MSTYSNISDILLELNNRDAANGSSQKSALALSNTSELEIKNLLKQIDTMIHHKKMRWERQRQEMDNKLQLREQELVNLKNSIEQKNSQIEHFKKLLSNMEKTSTEVMNKYEHEINTLHDQLTKLKSDYVKMQRKYKSRQQQQEGASSVKPLAQQVSINSSCSSSSNSSISLSPQPLKRPSSSAVSSTLNSAVKNRHQPPVFAPMSPKMVEGKASTGCKKVRTNLSEDKSGESLEAEVERLKKQLDEQKSREAHLSRERDKLNRLNEHYRSKNCELMKKIDELNKKGNEPEEDKLAHTDKLNAEFYKQELKKRDDYIKNIEALEKAGHIELQFYKDEVKKYKKQEASIRQELDKFKNEYQESMKRLESIENENKKIKQKSIADEEKLKTNESIRKRYEEDKERHLRELTNLRSDIITFSNQIGEKNSQIKLLQEQSNCLEKLLKEKEEQCTKANQELIVTMAHVEALRLENHFLRQSLIEKKGDEKEVLSMQKKYHHLLDMAESDNKRLKGEVVALTECIESLKSSGSQSGSRNFDLETRRINNLRVDYEKQIESLKRQHENSVKRLNNEIEKLYSEKEALMSDFERRSDNLVLFNQCEMGDGVKKKLNLTSLSNQEVFAKTNSLSEGVLSLSHQSLHSENGARKEDMKSRRVDDSLTVKYNRINDKKYGVESPPVDTEQRRRLSLSSEARMVEDLRKQKFEALLNNHIEHLRSSNASDNLKNNFV</sequence>
<feature type="coiled-coil region" evidence="4">
    <location>
        <begin position="305"/>
        <end position="455"/>
    </location>
</feature>
<feature type="domain" description="CEP63/Deup1 N-terminal" evidence="6">
    <location>
        <begin position="35"/>
        <end position="137"/>
    </location>
</feature>
<dbReference type="AlphaFoldDB" id="A0A3M7Q4S8"/>
<dbReference type="GO" id="GO:0098535">
    <property type="term" value="P:de novo centriole assembly involved in multi-ciliated epithelial cell differentiation"/>
    <property type="evidence" value="ECO:0007669"/>
    <property type="project" value="TreeGrafter"/>
</dbReference>
<feature type="coiled-coil region" evidence="4">
    <location>
        <begin position="230"/>
        <end position="274"/>
    </location>
</feature>
<dbReference type="Proteomes" id="UP000276133">
    <property type="component" value="Unassembled WGS sequence"/>
</dbReference>
<evidence type="ECO:0000313" key="7">
    <source>
        <dbReference type="EMBL" id="RNA06011.1"/>
    </source>
</evidence>
<proteinExistence type="predicted"/>
<protein>
    <submittedName>
        <fullName evidence="7">Centrosomal of 63 kDa isoform X2</fullName>
    </submittedName>
</protein>
<dbReference type="GO" id="GO:0007099">
    <property type="term" value="P:centriole replication"/>
    <property type="evidence" value="ECO:0007669"/>
    <property type="project" value="TreeGrafter"/>
</dbReference>
<feature type="coiled-coil region" evidence="4">
    <location>
        <begin position="54"/>
        <end position="134"/>
    </location>
</feature>
<dbReference type="OrthoDB" id="10007333at2759"/>
<dbReference type="PANTHER" id="PTHR18875">
    <property type="entry name" value="SARCOMA ANTIGEN NY-SAR-24/CYTOSKELETAL PROTEIN SOJO"/>
    <property type="match status" value="1"/>
</dbReference>
<dbReference type="InterPro" id="IPR031470">
    <property type="entry name" value="CEP63/Deup1_N"/>
</dbReference>
<name>A0A3M7Q4S8_BRAPC</name>
<dbReference type="GO" id="GO:0005737">
    <property type="term" value="C:cytoplasm"/>
    <property type="evidence" value="ECO:0007669"/>
    <property type="project" value="UniProtKB-SubCell"/>
</dbReference>
<comment type="subcellular location">
    <subcellularLocation>
        <location evidence="1">Cytoplasm</location>
    </subcellularLocation>
</comment>
<organism evidence="7 8">
    <name type="scientific">Brachionus plicatilis</name>
    <name type="common">Marine rotifer</name>
    <name type="synonym">Brachionus muelleri</name>
    <dbReference type="NCBI Taxonomy" id="10195"/>
    <lineage>
        <taxon>Eukaryota</taxon>
        <taxon>Metazoa</taxon>
        <taxon>Spiralia</taxon>
        <taxon>Gnathifera</taxon>
        <taxon>Rotifera</taxon>
        <taxon>Eurotatoria</taxon>
        <taxon>Monogononta</taxon>
        <taxon>Pseudotrocha</taxon>
        <taxon>Ploima</taxon>
        <taxon>Brachionidae</taxon>
        <taxon>Brachionus</taxon>
    </lineage>
</organism>
<dbReference type="Pfam" id="PF17045">
    <property type="entry name" value="CEP63"/>
    <property type="match status" value="1"/>
</dbReference>
<evidence type="ECO:0000256" key="5">
    <source>
        <dbReference type="SAM" id="MobiDB-lite"/>
    </source>
</evidence>
<dbReference type="EMBL" id="REGN01007523">
    <property type="protein sequence ID" value="RNA06011.1"/>
    <property type="molecule type" value="Genomic_DNA"/>
</dbReference>
<feature type="region of interest" description="Disordered" evidence="5">
    <location>
        <begin position="158"/>
        <end position="217"/>
    </location>
</feature>
<dbReference type="STRING" id="10195.A0A3M7Q4S8"/>
<evidence type="ECO:0000256" key="1">
    <source>
        <dbReference type="ARBA" id="ARBA00004496"/>
    </source>
</evidence>
<dbReference type="GO" id="GO:0005814">
    <property type="term" value="C:centriole"/>
    <property type="evidence" value="ECO:0007669"/>
    <property type="project" value="TreeGrafter"/>
</dbReference>
<keyword evidence="3 4" id="KW-0175">Coiled coil</keyword>
<accession>A0A3M7Q4S8</accession>
<reference evidence="7 8" key="1">
    <citation type="journal article" date="2018" name="Sci. Rep.">
        <title>Genomic signatures of local adaptation to the degree of environmental predictability in rotifers.</title>
        <authorList>
            <person name="Franch-Gras L."/>
            <person name="Hahn C."/>
            <person name="Garcia-Roger E.M."/>
            <person name="Carmona M.J."/>
            <person name="Serra M."/>
            <person name="Gomez A."/>
        </authorList>
    </citation>
    <scope>NUCLEOTIDE SEQUENCE [LARGE SCALE GENOMIC DNA]</scope>
    <source>
        <strain evidence="7">HYR1</strain>
    </source>
</reference>
<gene>
    <name evidence="7" type="ORF">BpHYR1_041318</name>
</gene>
<comment type="caution">
    <text evidence="7">The sequence shown here is derived from an EMBL/GenBank/DDBJ whole genome shotgun (WGS) entry which is preliminary data.</text>
</comment>
<evidence type="ECO:0000313" key="8">
    <source>
        <dbReference type="Proteomes" id="UP000276133"/>
    </source>
</evidence>
<evidence type="ECO:0000256" key="4">
    <source>
        <dbReference type="SAM" id="Coils"/>
    </source>
</evidence>
<feature type="compositionally biased region" description="Low complexity" evidence="5">
    <location>
        <begin position="180"/>
        <end position="192"/>
    </location>
</feature>
<dbReference type="PANTHER" id="PTHR18875:SF3">
    <property type="entry name" value="CENTROSOMAL PROTEIN OF 63 KDA"/>
    <property type="match status" value="1"/>
</dbReference>
<feature type="compositionally biased region" description="Low complexity" evidence="5">
    <location>
        <begin position="158"/>
        <end position="172"/>
    </location>
</feature>
<keyword evidence="2" id="KW-0963">Cytoplasm</keyword>
<evidence type="ECO:0000256" key="2">
    <source>
        <dbReference type="ARBA" id="ARBA00022490"/>
    </source>
</evidence>
<feature type="coiled-coil region" evidence="4">
    <location>
        <begin position="538"/>
        <end position="587"/>
    </location>
</feature>
<evidence type="ECO:0000256" key="3">
    <source>
        <dbReference type="ARBA" id="ARBA00023054"/>
    </source>
</evidence>